<feature type="non-terminal residue" evidence="1">
    <location>
        <position position="273"/>
    </location>
</feature>
<evidence type="ECO:0000313" key="1">
    <source>
        <dbReference type="EMBL" id="GAG08274.1"/>
    </source>
</evidence>
<comment type="caution">
    <text evidence="1">The sequence shown here is derived from an EMBL/GenBank/DDBJ whole genome shotgun (WGS) entry which is preliminary data.</text>
</comment>
<dbReference type="Pfam" id="PF13481">
    <property type="entry name" value="AAA_25"/>
    <property type="match status" value="1"/>
</dbReference>
<feature type="non-terminal residue" evidence="1">
    <location>
        <position position="1"/>
    </location>
</feature>
<dbReference type="EMBL" id="BARS01020523">
    <property type="protein sequence ID" value="GAG08274.1"/>
    <property type="molecule type" value="Genomic_DNA"/>
</dbReference>
<accession>X0UR08</accession>
<proteinExistence type="predicted"/>
<dbReference type="AlphaFoldDB" id="X0UR08"/>
<protein>
    <recommendedName>
        <fullName evidence="2">RecA family profile 1 domain-containing protein</fullName>
    </recommendedName>
</protein>
<dbReference type="Gene3D" id="3.40.50.300">
    <property type="entry name" value="P-loop containing nucleotide triphosphate hydrolases"/>
    <property type="match status" value="1"/>
</dbReference>
<sequence>PKRHAEEVVFAVAQIQADNILGNTREAVKGRNRKEFYDAITEARSSLRKLAGPKTGALADTLNGGMTMRYTSKGSLKKPPAQKWLVQGLVPDNWPTFFYGMGGSAKSYLAVLLALGVATGTQFLGVEAKERKVLYLDWEMDEETFRARVNRVAKGMKLSIADGVPNLIYRRLLRPLKDYLEDIAEQVETEGIGMVVIDSFGFSMTGMDTNKQPDVTAQMARIAEIPAAVVIIDHIAKEGRGELGPFGSIYKHASARWMWWCRAASMEACPDGE</sequence>
<dbReference type="InterPro" id="IPR027417">
    <property type="entry name" value="P-loop_NTPase"/>
</dbReference>
<organism evidence="1">
    <name type="scientific">marine sediment metagenome</name>
    <dbReference type="NCBI Taxonomy" id="412755"/>
    <lineage>
        <taxon>unclassified sequences</taxon>
        <taxon>metagenomes</taxon>
        <taxon>ecological metagenomes</taxon>
    </lineage>
</organism>
<name>X0UR08_9ZZZZ</name>
<dbReference type="SUPFAM" id="SSF52540">
    <property type="entry name" value="P-loop containing nucleoside triphosphate hydrolases"/>
    <property type="match status" value="1"/>
</dbReference>
<evidence type="ECO:0008006" key="2">
    <source>
        <dbReference type="Google" id="ProtNLM"/>
    </source>
</evidence>
<gene>
    <name evidence="1" type="ORF">S01H1_33079</name>
</gene>
<reference evidence="1" key="1">
    <citation type="journal article" date="2014" name="Front. Microbiol.">
        <title>High frequency of phylogenetically diverse reductive dehalogenase-homologous genes in deep subseafloor sedimentary metagenomes.</title>
        <authorList>
            <person name="Kawai M."/>
            <person name="Futagami T."/>
            <person name="Toyoda A."/>
            <person name="Takaki Y."/>
            <person name="Nishi S."/>
            <person name="Hori S."/>
            <person name="Arai W."/>
            <person name="Tsubouchi T."/>
            <person name="Morono Y."/>
            <person name="Uchiyama I."/>
            <person name="Ito T."/>
            <person name="Fujiyama A."/>
            <person name="Inagaki F."/>
            <person name="Takami H."/>
        </authorList>
    </citation>
    <scope>NUCLEOTIDE SEQUENCE</scope>
    <source>
        <strain evidence="1">Expedition CK06-06</strain>
    </source>
</reference>